<evidence type="ECO:0000259" key="1">
    <source>
        <dbReference type="PROSITE" id="PS50930"/>
    </source>
</evidence>
<feature type="domain" description="HTH LytTR-type" evidence="1">
    <location>
        <begin position="50"/>
        <end position="145"/>
    </location>
</feature>
<protein>
    <submittedName>
        <fullName evidence="2">LytTR family transcriptional regulator</fullName>
    </submittedName>
</protein>
<dbReference type="AlphaFoldDB" id="A0A4R1R186"/>
<organism evidence="2 3">
    <name type="scientific">Kineothrix alysoides</name>
    <dbReference type="NCBI Taxonomy" id="1469948"/>
    <lineage>
        <taxon>Bacteria</taxon>
        <taxon>Bacillati</taxon>
        <taxon>Bacillota</taxon>
        <taxon>Clostridia</taxon>
        <taxon>Lachnospirales</taxon>
        <taxon>Lachnospiraceae</taxon>
        <taxon>Kineothrix</taxon>
    </lineage>
</organism>
<dbReference type="GO" id="GO:0000156">
    <property type="term" value="F:phosphorelay response regulator activity"/>
    <property type="evidence" value="ECO:0007669"/>
    <property type="project" value="InterPro"/>
</dbReference>
<gene>
    <name evidence="2" type="ORF">EDD76_105248</name>
</gene>
<proteinExistence type="predicted"/>
<evidence type="ECO:0000313" key="2">
    <source>
        <dbReference type="EMBL" id="TCL59071.1"/>
    </source>
</evidence>
<dbReference type="EMBL" id="SLUO01000005">
    <property type="protein sequence ID" value="TCL59071.1"/>
    <property type="molecule type" value="Genomic_DNA"/>
</dbReference>
<dbReference type="PANTHER" id="PTHR37299">
    <property type="entry name" value="TRANSCRIPTIONAL REGULATOR-RELATED"/>
    <property type="match status" value="1"/>
</dbReference>
<dbReference type="PANTHER" id="PTHR37299:SF1">
    <property type="entry name" value="STAGE 0 SPORULATION PROTEIN A HOMOLOG"/>
    <property type="match status" value="1"/>
</dbReference>
<dbReference type="Gene3D" id="2.40.50.1020">
    <property type="entry name" value="LytTr DNA-binding domain"/>
    <property type="match status" value="1"/>
</dbReference>
<dbReference type="InterPro" id="IPR007492">
    <property type="entry name" value="LytTR_DNA-bd_dom"/>
</dbReference>
<dbReference type="SMART" id="SM00850">
    <property type="entry name" value="LytTR"/>
    <property type="match status" value="1"/>
</dbReference>
<dbReference type="RefSeq" id="WP_031390648.1">
    <property type="nucleotide sequence ID" value="NZ_JPNB01000001.1"/>
</dbReference>
<dbReference type="Proteomes" id="UP000295718">
    <property type="component" value="Unassembled WGS sequence"/>
</dbReference>
<dbReference type="InterPro" id="IPR046947">
    <property type="entry name" value="LytR-like"/>
</dbReference>
<dbReference type="Pfam" id="PF04397">
    <property type="entry name" value="LytTR"/>
    <property type="match status" value="1"/>
</dbReference>
<evidence type="ECO:0000313" key="3">
    <source>
        <dbReference type="Proteomes" id="UP000295718"/>
    </source>
</evidence>
<sequence length="150" mass="17798">MFVLNLRKAKEGEEKIDIYYSKMTPAVKQIISIAQNERPVLYGMAEEEKILLETEDIYYFDTVDRRTFAYTEESTYQVAKTLSLLEEELKPFGFIRINKSNLVNIYKIKRIKPEPNMRISAILKNGERLQINRGYKRAFEDYLQEIRKSI</sequence>
<name>A0A4R1R186_9FIRM</name>
<dbReference type="GO" id="GO:0003677">
    <property type="term" value="F:DNA binding"/>
    <property type="evidence" value="ECO:0007669"/>
    <property type="project" value="InterPro"/>
</dbReference>
<accession>A0A4R1R186</accession>
<dbReference type="STRING" id="1469948.GCA_000732725_01952"/>
<dbReference type="OrthoDB" id="9808614at2"/>
<reference evidence="2 3" key="1">
    <citation type="submission" date="2019-03" db="EMBL/GenBank/DDBJ databases">
        <title>Genomic Encyclopedia of Type Strains, Phase IV (KMG-IV): sequencing the most valuable type-strain genomes for metagenomic binning, comparative biology and taxonomic classification.</title>
        <authorList>
            <person name="Goeker M."/>
        </authorList>
    </citation>
    <scope>NUCLEOTIDE SEQUENCE [LARGE SCALE GENOMIC DNA]</scope>
    <source>
        <strain evidence="2 3">DSM 100556</strain>
    </source>
</reference>
<keyword evidence="3" id="KW-1185">Reference proteome</keyword>
<comment type="caution">
    <text evidence="2">The sequence shown here is derived from an EMBL/GenBank/DDBJ whole genome shotgun (WGS) entry which is preliminary data.</text>
</comment>
<dbReference type="PROSITE" id="PS50930">
    <property type="entry name" value="HTH_LYTTR"/>
    <property type="match status" value="1"/>
</dbReference>